<dbReference type="RefSeq" id="WP_117671217.1">
    <property type="nucleotide sequence ID" value="NZ_CABOGR010000006.1"/>
</dbReference>
<keyword evidence="5" id="KW-0119">Carbohydrate metabolism</keyword>
<reference evidence="12 13" key="1">
    <citation type="submission" date="2018-08" db="EMBL/GenBank/DDBJ databases">
        <title>A genome reference for cultivated species of the human gut microbiota.</title>
        <authorList>
            <person name="Zou Y."/>
            <person name="Xue W."/>
            <person name="Luo G."/>
        </authorList>
    </citation>
    <scope>NUCLEOTIDE SEQUENCE [LARGE SCALE GENOMIC DNA]</scope>
    <source>
        <strain evidence="11 12">OM08-14</strain>
        <strain evidence="10 13">TF10-3AC</strain>
    </source>
</reference>
<comment type="caution">
    <text evidence="11">The sequence shown here is derived from an EMBL/GenBank/DDBJ whole genome shotgun (WGS) entry which is preliminary data.</text>
</comment>
<evidence type="ECO:0000256" key="4">
    <source>
        <dbReference type="ARBA" id="ARBA00023180"/>
    </source>
</evidence>
<organism evidence="11 12">
    <name type="scientific">Phocaeicola plebeius</name>
    <dbReference type="NCBI Taxonomy" id="310297"/>
    <lineage>
        <taxon>Bacteria</taxon>
        <taxon>Pseudomonadati</taxon>
        <taxon>Bacteroidota</taxon>
        <taxon>Bacteroidia</taxon>
        <taxon>Bacteroidales</taxon>
        <taxon>Bacteroidaceae</taxon>
        <taxon>Phocaeicola</taxon>
    </lineage>
</organism>
<protein>
    <submittedName>
        <fullName evidence="11">Glycoside hydrolase</fullName>
    </submittedName>
</protein>
<keyword evidence="3 9" id="KW-0378">Hydrolase</keyword>
<dbReference type="Pfam" id="PF00295">
    <property type="entry name" value="Glyco_hydro_28"/>
    <property type="match status" value="1"/>
</dbReference>
<sequence length="464" mass="52919">MECKKIIFSLGLLFSFLIVNAQLYTYPEDLRTGIPHNDDFTVRVRTKGGEWKETFEYKVQVDMDKVQDASMVQFDMGEPVEVMIKKNNGMIHSVDIRPKAKGIEYKLIENCILFTLDKPQYLSVEFNGDRLHNLHLFANPVQEEVYAQSEKDIMYFGPGTHKPADLPNNQIRIPSNTTVYLAPGAVIEAKLLVDHAENVRIIGRGIIYHSIRGIEITDSKNVYIDGITVLNPDHYSIFGGGSENITVKNFKSFSCKRWSDGIDVMSCQQLDIENIFMRNSDDCLALYNHRWNWWGGTNHVNVRKAVLWADVAHPINIGGHGNPEAEVGENIENLTFRDIDILEQDEDDYPYQGCMAVVCGDKNMARNILFEDIRIESIQEGMIFNIRVHFNPKYDKAPGRGIDGITFRNITYQGIGENKSVIFGYDNGRRVKNVTFDNIVINGEKVESTKDFLINEFVENVTIK</sequence>
<dbReference type="EMBL" id="QSTF01000118">
    <property type="protein sequence ID" value="RGM31807.1"/>
    <property type="molecule type" value="Genomic_DNA"/>
</dbReference>
<evidence type="ECO:0000256" key="2">
    <source>
        <dbReference type="ARBA" id="ARBA00022737"/>
    </source>
</evidence>
<accession>A0A3E4VSR5</accession>
<proteinExistence type="inferred from homology"/>
<comment type="function">
    <text evidence="8">Pectinolytic enzyme involved in the degradation of xylogalacturonan (xga), a galacturonan backbone heavily substituted with xylose, and which is one important component of the hairy regions of pectin. Activity requires a galacturonic acid backbone substituted with xylose.</text>
</comment>
<dbReference type="PANTHER" id="PTHR31736:SF9">
    <property type="entry name" value="ENDO-XYLOGALACTURONAN HYDROLASE A-RELATED"/>
    <property type="match status" value="1"/>
</dbReference>
<keyword evidence="2" id="KW-0677">Repeat</keyword>
<dbReference type="EMBL" id="QSQT01000006">
    <property type="protein sequence ID" value="RGK57161.1"/>
    <property type="molecule type" value="Genomic_DNA"/>
</dbReference>
<dbReference type="GO" id="GO:0004650">
    <property type="term" value="F:polygalacturonase activity"/>
    <property type="evidence" value="ECO:0007669"/>
    <property type="project" value="InterPro"/>
</dbReference>
<evidence type="ECO:0000256" key="1">
    <source>
        <dbReference type="ARBA" id="ARBA00008834"/>
    </source>
</evidence>
<keyword evidence="4" id="KW-0325">Glycoprotein</keyword>
<keyword evidence="6 9" id="KW-0326">Glycosidase</keyword>
<dbReference type="AlphaFoldDB" id="A0A3E4VSR5"/>
<evidence type="ECO:0000256" key="6">
    <source>
        <dbReference type="ARBA" id="ARBA00023295"/>
    </source>
</evidence>
<evidence type="ECO:0000313" key="12">
    <source>
        <dbReference type="Proteomes" id="UP000260780"/>
    </source>
</evidence>
<name>A0A3E4VSR5_9BACT</name>
<evidence type="ECO:0000256" key="8">
    <source>
        <dbReference type="ARBA" id="ARBA00037278"/>
    </source>
</evidence>
<evidence type="ECO:0000256" key="9">
    <source>
        <dbReference type="RuleBase" id="RU361169"/>
    </source>
</evidence>
<keyword evidence="7" id="KW-0624">Polysaccharide degradation</keyword>
<dbReference type="InterPro" id="IPR012334">
    <property type="entry name" value="Pectin_lyas_fold"/>
</dbReference>
<keyword evidence="13" id="KW-1185">Reference proteome</keyword>
<evidence type="ECO:0000256" key="7">
    <source>
        <dbReference type="ARBA" id="ARBA00023326"/>
    </source>
</evidence>
<evidence type="ECO:0000313" key="13">
    <source>
        <dbReference type="Proteomes" id="UP000260862"/>
    </source>
</evidence>
<evidence type="ECO:0000313" key="10">
    <source>
        <dbReference type="EMBL" id="RGK57161.1"/>
    </source>
</evidence>
<dbReference type="InterPro" id="IPR011050">
    <property type="entry name" value="Pectin_lyase_fold/virulence"/>
</dbReference>
<evidence type="ECO:0000313" key="11">
    <source>
        <dbReference type="EMBL" id="RGM31807.1"/>
    </source>
</evidence>
<dbReference type="Proteomes" id="UP000260862">
    <property type="component" value="Unassembled WGS sequence"/>
</dbReference>
<dbReference type="InterPro" id="IPR000743">
    <property type="entry name" value="Glyco_hydro_28"/>
</dbReference>
<dbReference type="Proteomes" id="UP000260780">
    <property type="component" value="Unassembled WGS sequence"/>
</dbReference>
<evidence type="ECO:0000256" key="5">
    <source>
        <dbReference type="ARBA" id="ARBA00023277"/>
    </source>
</evidence>
<comment type="similarity">
    <text evidence="1 9">Belongs to the glycosyl hydrolase 28 family.</text>
</comment>
<gene>
    <name evidence="11" type="ORF">DXC17_18390</name>
    <name evidence="10" type="ORF">DXD04_04375</name>
</gene>
<dbReference type="Gene3D" id="2.160.20.10">
    <property type="entry name" value="Single-stranded right-handed beta-helix, Pectin lyase-like"/>
    <property type="match status" value="1"/>
</dbReference>
<dbReference type="GO" id="GO:0000272">
    <property type="term" value="P:polysaccharide catabolic process"/>
    <property type="evidence" value="ECO:0007669"/>
    <property type="project" value="UniProtKB-KW"/>
</dbReference>
<dbReference type="SUPFAM" id="SSF51126">
    <property type="entry name" value="Pectin lyase-like"/>
    <property type="match status" value="1"/>
</dbReference>
<dbReference type="PANTHER" id="PTHR31736">
    <property type="match status" value="1"/>
</dbReference>
<evidence type="ECO:0000256" key="3">
    <source>
        <dbReference type="ARBA" id="ARBA00022801"/>
    </source>
</evidence>